<dbReference type="SUPFAM" id="SSF81324">
    <property type="entry name" value="Voltage-gated potassium channels"/>
    <property type="match status" value="1"/>
</dbReference>
<dbReference type="PANTHER" id="PTHR10217:SF435">
    <property type="entry name" value="POTASSIUM VOLTAGE-GATED CHANNEL PROTEIN EAG"/>
    <property type="match status" value="1"/>
</dbReference>
<dbReference type="CDD" id="cd00038">
    <property type="entry name" value="CAP_ED"/>
    <property type="match status" value="1"/>
</dbReference>
<evidence type="ECO:0000256" key="10">
    <source>
        <dbReference type="ARBA" id="ARBA00023136"/>
    </source>
</evidence>
<evidence type="ECO:0000256" key="12">
    <source>
        <dbReference type="SAM" id="Coils"/>
    </source>
</evidence>
<dbReference type="SUPFAM" id="SSF51206">
    <property type="entry name" value="cAMP-binding domain-like"/>
    <property type="match status" value="1"/>
</dbReference>
<evidence type="ECO:0000256" key="14">
    <source>
        <dbReference type="SAM" id="Phobius"/>
    </source>
</evidence>
<feature type="compositionally biased region" description="Basic residues" evidence="13">
    <location>
        <begin position="20"/>
        <end position="37"/>
    </location>
</feature>
<feature type="region of interest" description="Disordered" evidence="13">
    <location>
        <begin position="725"/>
        <end position="833"/>
    </location>
</feature>
<evidence type="ECO:0000313" key="16">
    <source>
        <dbReference type="EMBL" id="KAA0146890.1"/>
    </source>
</evidence>
<dbReference type="GO" id="GO:0034702">
    <property type="term" value="C:monoatomic ion channel complex"/>
    <property type="evidence" value="ECO:0007669"/>
    <property type="project" value="UniProtKB-KW"/>
</dbReference>
<evidence type="ECO:0000256" key="9">
    <source>
        <dbReference type="ARBA" id="ARBA00023065"/>
    </source>
</evidence>
<protein>
    <recommendedName>
        <fullName evidence="15">Cyclic nucleotide-binding domain-containing protein</fullName>
    </recommendedName>
</protein>
<dbReference type="GO" id="GO:0042391">
    <property type="term" value="P:regulation of membrane potential"/>
    <property type="evidence" value="ECO:0007669"/>
    <property type="project" value="TreeGrafter"/>
</dbReference>
<keyword evidence="8 14" id="KW-1133">Transmembrane helix</keyword>
<dbReference type="Pfam" id="PF00520">
    <property type="entry name" value="Ion_trans"/>
    <property type="match status" value="1"/>
</dbReference>
<proteinExistence type="predicted"/>
<dbReference type="EMBL" id="VLTN01000076">
    <property type="protein sequence ID" value="KAA0146890.1"/>
    <property type="molecule type" value="Genomic_DNA"/>
</dbReference>
<comment type="subcellular location">
    <subcellularLocation>
        <location evidence="1">Membrane</location>
        <topology evidence="1">Multi-pass membrane protein</topology>
    </subcellularLocation>
</comment>
<keyword evidence="5" id="KW-0631">Potassium channel</keyword>
<keyword evidence="7" id="KW-0630">Potassium</keyword>
<evidence type="ECO:0000256" key="2">
    <source>
        <dbReference type="ARBA" id="ARBA00022448"/>
    </source>
</evidence>
<evidence type="ECO:0000256" key="13">
    <source>
        <dbReference type="SAM" id="MobiDB-lite"/>
    </source>
</evidence>
<keyword evidence="6" id="KW-0851">Voltage-gated channel</keyword>
<feature type="transmembrane region" description="Helical" evidence="14">
    <location>
        <begin position="149"/>
        <end position="167"/>
    </location>
</feature>
<feature type="transmembrane region" description="Helical" evidence="14">
    <location>
        <begin position="1391"/>
        <end position="1414"/>
    </location>
</feature>
<dbReference type="InterPro" id="IPR014710">
    <property type="entry name" value="RmlC-like_jellyroll"/>
</dbReference>
<dbReference type="InterPro" id="IPR050818">
    <property type="entry name" value="KCNH_animal-type"/>
</dbReference>
<evidence type="ECO:0000259" key="15">
    <source>
        <dbReference type="PROSITE" id="PS50042"/>
    </source>
</evidence>
<dbReference type="PRINTS" id="PR01463">
    <property type="entry name" value="EAGCHANLFMLY"/>
</dbReference>
<feature type="region of interest" description="Disordered" evidence="13">
    <location>
        <begin position="1161"/>
        <end position="1194"/>
    </location>
</feature>
<dbReference type="PROSITE" id="PS50042">
    <property type="entry name" value="CNMP_BINDING_3"/>
    <property type="match status" value="1"/>
</dbReference>
<feature type="region of interest" description="Disordered" evidence="13">
    <location>
        <begin position="872"/>
        <end position="908"/>
    </location>
</feature>
<keyword evidence="10 14" id="KW-0472">Membrane</keyword>
<keyword evidence="4 14" id="KW-0812">Transmembrane</keyword>
<evidence type="ECO:0000256" key="11">
    <source>
        <dbReference type="ARBA" id="ARBA00023303"/>
    </source>
</evidence>
<sequence>MQGAGSSGSGASSKAILAHSGKRYSVRVIPKKAHSGRKQPGDAGGVPARPGDAVSDRSGTSGSLLRTKSLSKQSVTELTAEDLATGSDASGEPGPFHQEIEDARRQAEDTWSNYFRMRRKSVVDTRDATVIIEETRTCTINTQASRWRYWDMVLIVCVAVTALFQPFEVAFLNFDDPFASVVNRVIDVVFILDTLVQFFVPYEDSEGNTVTDNCAIAQHYARGWLPVDIISIFPFDLLASSNDDPLGKLSLLRALRLLRLFKLLRILRASRIINRWRNRFGISNAATSLVRFLVMFLLIMHWGACLWFMAATLSADPDSTNFAGTWVEDASLGTSTTASKYMASIYFAASTSSTVGYGDISAVNDTERGVALLVMLMGGGLYAFMVGSVQTIIASIDEARQQFDADSDNLNLFMASVSLPQALRIDIREFFDQTLQVHRERYYRDILRKLSPMLRKQVAAHCHMAWVTGVPFLACKDQEEVTEFAASIAVRMRSEAFAPFEIILRPGHINRRLFIIQRGLAVRRGGGRVIGAGHWFGEEMILTRGRVLHEGISSITLTLCMTLHRDDLAAVLESGHFERTRRTLRRAVVRLALRQEFVRCARLAQLHARRAKLKAATRAIGRMSVLTKAKMPFSQLRGSASSGSRPDVAGGSQGGPSSVAADGKGVPKGRRAAGPTPAVTPSGVSGQWAAEGSLRMVEPGHGSRMDSGEPTGQVVTLTSAEVVTMDEDDGDGDGAPGHRQPAGGGHQAPRAAAGSAYARPPTSPKGKVLERTDATSARPGAKGFAPSSSFSHTDSPPRPQMARLVTMDSEEDVDVTERAAGRHSTGEAFKSTSNGSIDVQRIRDGLDGSAAPLLARVMTRATLTSELARRVHIGSPREDEEQRQLTSRALGIPDSEQMEEERRAETARSARLHAAERELRAQLAAQTDGAAAGGAAARGAAAGAVAAAGAGGGERAWPTLGSGAAMGGGAAWQWTDGGTAVSSTGGLLAGGAPTERSVASSLGTPAGPSGAGFGGAPAGFKDATDSPPLGGEGRGRPATLGGVGRARRRISVTAGATADGARLGRRRLDDDDDDDDAAAAVGGAGALGWGDVATVASLRGPEAAAAAGLGLKDLQAVALAAAAGVAAVMGAQQERARGGGRPADAAGAAASLAEVLVPRGAARETRRRRGSCEDGARSHQRARSRRHSLGYRDKPLLGLLPGDAGASVTGLSLGPQPHSLAEMMAAAQSDDSLPSQDAGGGGGGRGRALPTQTSDSATVAVAADTRNLLADNTETLMGGVTPAPLLAVRGGGAAALELASKLDSLLEAAGRSAAAAEEAAAEAAAARRRAEAAEAEQLKLRGELRAVREAIGELVAVRTDLAGAASARDDALALKARDAAARDARVWKWRAFGAVIAAVATAVAASVAIAVLVMQM</sequence>
<feature type="coiled-coil region" evidence="12">
    <location>
        <begin position="1313"/>
        <end position="1350"/>
    </location>
</feature>
<name>A0A5A8C446_CAFRO</name>
<dbReference type="InterPro" id="IPR018490">
    <property type="entry name" value="cNMP-bd_dom_sf"/>
</dbReference>
<dbReference type="InterPro" id="IPR005821">
    <property type="entry name" value="Ion_trans_dom"/>
</dbReference>
<keyword evidence="9" id="KW-0406">Ion transport</keyword>
<gene>
    <name evidence="16" type="ORF">FNF29_07771</name>
</gene>
<evidence type="ECO:0000256" key="1">
    <source>
        <dbReference type="ARBA" id="ARBA00004141"/>
    </source>
</evidence>
<feature type="domain" description="Cyclic nucleotide-binding" evidence="15">
    <location>
        <begin position="472"/>
        <end position="572"/>
    </location>
</feature>
<feature type="compositionally biased region" description="Low complexity" evidence="13">
    <location>
        <begin position="748"/>
        <end position="760"/>
    </location>
</feature>
<dbReference type="Proteomes" id="UP000323011">
    <property type="component" value="Unassembled WGS sequence"/>
</dbReference>
<evidence type="ECO:0000256" key="7">
    <source>
        <dbReference type="ARBA" id="ARBA00022958"/>
    </source>
</evidence>
<evidence type="ECO:0000256" key="4">
    <source>
        <dbReference type="ARBA" id="ARBA00022692"/>
    </source>
</evidence>
<feature type="region of interest" description="Disordered" evidence="13">
    <location>
        <begin position="990"/>
        <end position="1044"/>
    </location>
</feature>
<evidence type="ECO:0000256" key="5">
    <source>
        <dbReference type="ARBA" id="ARBA00022826"/>
    </source>
</evidence>
<dbReference type="Gene3D" id="1.10.287.70">
    <property type="match status" value="1"/>
</dbReference>
<feature type="transmembrane region" description="Helical" evidence="14">
    <location>
        <begin position="370"/>
        <end position="393"/>
    </location>
</feature>
<dbReference type="InterPro" id="IPR000595">
    <property type="entry name" value="cNMP-bd_dom"/>
</dbReference>
<keyword evidence="17" id="KW-1185">Reference proteome</keyword>
<feature type="transmembrane region" description="Helical" evidence="14">
    <location>
        <begin position="288"/>
        <end position="310"/>
    </location>
</feature>
<evidence type="ECO:0000313" key="17">
    <source>
        <dbReference type="Proteomes" id="UP000323011"/>
    </source>
</evidence>
<comment type="caution">
    <text evidence="16">The sequence shown here is derived from an EMBL/GenBank/DDBJ whole genome shotgun (WGS) entry which is preliminary data.</text>
</comment>
<dbReference type="InterPro" id="IPR003938">
    <property type="entry name" value="K_chnl_volt-dep_EAG/ELK/ERG"/>
</dbReference>
<dbReference type="PANTHER" id="PTHR10217">
    <property type="entry name" value="VOLTAGE AND LIGAND GATED POTASSIUM CHANNEL"/>
    <property type="match status" value="1"/>
</dbReference>
<dbReference type="Gene3D" id="2.60.120.10">
    <property type="entry name" value="Jelly Rolls"/>
    <property type="match status" value="1"/>
</dbReference>
<feature type="region of interest" description="Disordered" evidence="13">
    <location>
        <begin position="1"/>
        <end position="96"/>
    </location>
</feature>
<feature type="region of interest" description="Disordered" evidence="13">
    <location>
        <begin position="636"/>
        <end position="687"/>
    </location>
</feature>
<evidence type="ECO:0000256" key="3">
    <source>
        <dbReference type="ARBA" id="ARBA00022538"/>
    </source>
</evidence>
<keyword evidence="2" id="KW-0813">Transport</keyword>
<feature type="region of interest" description="Disordered" evidence="13">
    <location>
        <begin position="1225"/>
        <end position="1257"/>
    </location>
</feature>
<feature type="compositionally biased region" description="Polar residues" evidence="13">
    <location>
        <begin position="57"/>
        <end position="77"/>
    </location>
</feature>
<dbReference type="GO" id="GO:0005886">
    <property type="term" value="C:plasma membrane"/>
    <property type="evidence" value="ECO:0007669"/>
    <property type="project" value="TreeGrafter"/>
</dbReference>
<feature type="compositionally biased region" description="Basic residues" evidence="13">
    <location>
        <begin position="1178"/>
        <end position="1189"/>
    </location>
</feature>
<feature type="transmembrane region" description="Helical" evidence="14">
    <location>
        <begin position="341"/>
        <end position="358"/>
    </location>
</feature>
<accession>A0A5A8C446</accession>
<evidence type="ECO:0000256" key="6">
    <source>
        <dbReference type="ARBA" id="ARBA00022882"/>
    </source>
</evidence>
<dbReference type="FunFam" id="1.10.287.70:FF:000123">
    <property type="entry name" value="Potassium channel KAT3"/>
    <property type="match status" value="1"/>
</dbReference>
<keyword evidence="11" id="KW-0407">Ion channel</keyword>
<dbReference type="Gene3D" id="1.10.287.630">
    <property type="entry name" value="Helix hairpin bin"/>
    <property type="match status" value="1"/>
</dbReference>
<organism evidence="16 17">
    <name type="scientific">Cafeteria roenbergensis</name>
    <name type="common">Marine flagellate</name>
    <dbReference type="NCBI Taxonomy" id="33653"/>
    <lineage>
        <taxon>Eukaryota</taxon>
        <taxon>Sar</taxon>
        <taxon>Stramenopiles</taxon>
        <taxon>Bigyra</taxon>
        <taxon>Opalozoa</taxon>
        <taxon>Bicosoecida</taxon>
        <taxon>Cafeteriaceae</taxon>
        <taxon>Cafeteria</taxon>
    </lineage>
</organism>
<evidence type="ECO:0000256" key="8">
    <source>
        <dbReference type="ARBA" id="ARBA00022989"/>
    </source>
</evidence>
<reference evidence="16 17" key="1">
    <citation type="submission" date="2019-07" db="EMBL/GenBank/DDBJ databases">
        <title>Genomes of Cafeteria roenbergensis.</title>
        <authorList>
            <person name="Fischer M.G."/>
            <person name="Hackl T."/>
            <person name="Roman M."/>
        </authorList>
    </citation>
    <scope>NUCLEOTIDE SEQUENCE [LARGE SCALE GENOMIC DNA]</scope>
    <source>
        <strain evidence="16 17">BVI</strain>
    </source>
</reference>
<keyword evidence="3" id="KW-0633">Potassium transport</keyword>
<keyword evidence="12" id="KW-0175">Coiled coil</keyword>
<dbReference type="GO" id="GO:0005249">
    <property type="term" value="F:voltage-gated potassium channel activity"/>
    <property type="evidence" value="ECO:0007669"/>
    <property type="project" value="InterPro"/>
</dbReference>